<evidence type="ECO:0000256" key="3">
    <source>
        <dbReference type="PROSITE-ProRule" id="PRU00175"/>
    </source>
</evidence>
<dbReference type="AlphaFoldDB" id="A0A158Q643"/>
<dbReference type="Gene3D" id="3.30.40.10">
    <property type="entry name" value="Zinc/RING finger domain, C3HC4 (zinc finger)"/>
    <property type="match status" value="1"/>
</dbReference>
<feature type="transmembrane region" description="Helical" evidence="4">
    <location>
        <begin position="169"/>
        <end position="191"/>
    </location>
</feature>
<keyword evidence="4" id="KW-0472">Membrane</keyword>
<feature type="domain" description="SAP" evidence="6">
    <location>
        <begin position="31"/>
        <end position="65"/>
    </location>
</feature>
<dbReference type="InterPro" id="IPR036361">
    <property type="entry name" value="SAP_dom_sf"/>
</dbReference>
<dbReference type="InterPro" id="IPR003034">
    <property type="entry name" value="SAP_dom"/>
</dbReference>
<dbReference type="Pfam" id="PF02037">
    <property type="entry name" value="SAP"/>
    <property type="match status" value="1"/>
</dbReference>
<gene>
    <name evidence="8" type="ORF">DME_LOCUS2835</name>
</gene>
<accession>A0A158Q643</accession>
<reference evidence="11" key="1">
    <citation type="submission" date="2016-04" db="UniProtKB">
        <authorList>
            <consortium name="WormBaseParasite"/>
        </authorList>
    </citation>
    <scope>IDENTIFICATION</scope>
</reference>
<dbReference type="SMART" id="SM00513">
    <property type="entry name" value="SAP"/>
    <property type="match status" value="1"/>
</dbReference>
<proteinExistence type="predicted"/>
<dbReference type="GO" id="GO:0016567">
    <property type="term" value="P:protein ubiquitination"/>
    <property type="evidence" value="ECO:0007669"/>
    <property type="project" value="TreeGrafter"/>
</dbReference>
<dbReference type="InterPro" id="IPR039133">
    <property type="entry name" value="RNF25"/>
</dbReference>
<evidence type="ECO:0000313" key="10">
    <source>
        <dbReference type="Proteomes" id="UP000274756"/>
    </source>
</evidence>
<dbReference type="InterPro" id="IPR016135">
    <property type="entry name" value="UBQ-conjugating_enzyme/RWD"/>
</dbReference>
<evidence type="ECO:0000256" key="4">
    <source>
        <dbReference type="SAM" id="Phobius"/>
    </source>
</evidence>
<protein>
    <submittedName>
        <fullName evidence="11">SAP domain-containing protein</fullName>
    </submittedName>
</protein>
<dbReference type="InterPro" id="IPR013083">
    <property type="entry name" value="Znf_RING/FYVE/PHD"/>
</dbReference>
<dbReference type="InterPro" id="IPR006575">
    <property type="entry name" value="RWD_dom"/>
</dbReference>
<dbReference type="GO" id="GO:0061630">
    <property type="term" value="F:ubiquitin protein ligase activity"/>
    <property type="evidence" value="ECO:0007669"/>
    <property type="project" value="InterPro"/>
</dbReference>
<evidence type="ECO:0000259" key="5">
    <source>
        <dbReference type="PROSITE" id="PS50089"/>
    </source>
</evidence>
<dbReference type="PROSITE" id="PS50089">
    <property type="entry name" value="ZF_RING_2"/>
    <property type="match status" value="1"/>
</dbReference>
<keyword evidence="10" id="KW-1185">Reference proteome</keyword>
<dbReference type="Gene3D" id="1.10.720.30">
    <property type="entry name" value="SAP domain"/>
    <property type="match status" value="1"/>
</dbReference>
<dbReference type="WBParaSite" id="DME_0000904501-mRNA-1">
    <property type="protein sequence ID" value="DME_0000904501-mRNA-1"/>
    <property type="gene ID" value="DME_0000904501"/>
</dbReference>
<evidence type="ECO:0000313" key="9">
    <source>
        <dbReference type="Proteomes" id="UP000038040"/>
    </source>
</evidence>
<dbReference type="SMART" id="SM00591">
    <property type="entry name" value="RWD"/>
    <property type="match status" value="1"/>
</dbReference>
<evidence type="ECO:0000256" key="1">
    <source>
        <dbReference type="ARBA" id="ARBA00022771"/>
    </source>
</evidence>
<dbReference type="GO" id="GO:0008270">
    <property type="term" value="F:zinc ion binding"/>
    <property type="evidence" value="ECO:0007669"/>
    <property type="project" value="UniProtKB-KW"/>
</dbReference>
<keyword evidence="1 3" id="KW-0479">Metal-binding</keyword>
<dbReference type="InterPro" id="IPR001841">
    <property type="entry name" value="Znf_RING"/>
</dbReference>
<keyword evidence="4" id="KW-0812">Transmembrane</keyword>
<dbReference type="SUPFAM" id="SSF68906">
    <property type="entry name" value="SAP domain"/>
    <property type="match status" value="1"/>
</dbReference>
<sequence>MKQKENCKDLTSFDVASMRLEETKMSSTSNLAKLSVVQLRAKLKSRGLSTSGTKIELIERLNESILVEEKILNSDESGKDITDEEAVLNDSTSVNEDEVLGLTGPMIADIEVENSVLETKKGSESISEEVSKSKKNLDDETIDAKMKRALRFGLPFSSEQLKQKRAERLFFIHVHYFCLFISIYFLLSFHIEIFRFGLKDQLSPEEKKRSRAERFGITNISSVGNLETTKEILEKRAARFGLPIQKGGNSKFLVEPPSAEVLAKRAKRFGVSSEKAEISFGNFLHGDMEINCEIDVLRSIFGDELLVKKEMSNESNITILQMIVKGVGIDELENVGPSATLLVDIIIHPEYPEKSPEVRLLQPRRIDEKHLRILESNICELLKDYRGTAVLYSIFQMVKDYITDRNVSPSVLCPICLNGFEEKSSAIFSTFCDHDIHSYCFFKYVDYCRRDIARQLKDWPVDMGHKVDQRIKCPVCRLELPKNDLMAAEKFVDVSDDPFKKCDDNYTFDWEKWREFREKLNVIYEKQRLNGGLIESGITRRHRVISGENLIQ</sequence>
<dbReference type="Pfam" id="PF05773">
    <property type="entry name" value="RWD"/>
    <property type="match status" value="1"/>
</dbReference>
<dbReference type="PANTHER" id="PTHR13198:SF4">
    <property type="entry name" value="E3 UBIQUITIN-PROTEIN LIGASE RNF25"/>
    <property type="match status" value="1"/>
</dbReference>
<dbReference type="GO" id="GO:0005634">
    <property type="term" value="C:nucleus"/>
    <property type="evidence" value="ECO:0007669"/>
    <property type="project" value="TreeGrafter"/>
</dbReference>
<feature type="domain" description="RWD" evidence="7">
    <location>
        <begin position="292"/>
        <end position="405"/>
    </location>
</feature>
<dbReference type="PANTHER" id="PTHR13198">
    <property type="entry name" value="RING FINGER PROTEIN 25"/>
    <property type="match status" value="1"/>
</dbReference>
<feature type="domain" description="RING-type" evidence="5">
    <location>
        <begin position="413"/>
        <end position="477"/>
    </location>
</feature>
<dbReference type="PROSITE" id="PS50908">
    <property type="entry name" value="RWD"/>
    <property type="match status" value="1"/>
</dbReference>
<organism evidence="9 11">
    <name type="scientific">Dracunculus medinensis</name>
    <name type="common">Guinea worm</name>
    <dbReference type="NCBI Taxonomy" id="318479"/>
    <lineage>
        <taxon>Eukaryota</taxon>
        <taxon>Metazoa</taxon>
        <taxon>Ecdysozoa</taxon>
        <taxon>Nematoda</taxon>
        <taxon>Chromadorea</taxon>
        <taxon>Rhabditida</taxon>
        <taxon>Spirurina</taxon>
        <taxon>Dracunculoidea</taxon>
        <taxon>Dracunculidae</taxon>
        <taxon>Dracunculus</taxon>
    </lineage>
</organism>
<dbReference type="EMBL" id="UYYG01000083">
    <property type="protein sequence ID" value="VDN52862.1"/>
    <property type="molecule type" value="Genomic_DNA"/>
</dbReference>
<dbReference type="Proteomes" id="UP000038040">
    <property type="component" value="Unplaced"/>
</dbReference>
<keyword evidence="1 3" id="KW-0863">Zinc-finger</keyword>
<dbReference type="SUPFAM" id="SSF54495">
    <property type="entry name" value="UBC-like"/>
    <property type="match status" value="1"/>
</dbReference>
<dbReference type="SMART" id="SM00184">
    <property type="entry name" value="RING"/>
    <property type="match status" value="1"/>
</dbReference>
<name>A0A158Q643_DRAME</name>
<reference evidence="8 10" key="2">
    <citation type="submission" date="2018-11" db="EMBL/GenBank/DDBJ databases">
        <authorList>
            <consortium name="Pathogen Informatics"/>
        </authorList>
    </citation>
    <scope>NUCLEOTIDE SEQUENCE [LARGE SCALE GENOMIC DNA]</scope>
</reference>
<evidence type="ECO:0000313" key="8">
    <source>
        <dbReference type="EMBL" id="VDN52862.1"/>
    </source>
</evidence>
<dbReference type="STRING" id="318479.A0A158Q643"/>
<dbReference type="PROSITE" id="PS50800">
    <property type="entry name" value="SAP"/>
    <property type="match status" value="1"/>
</dbReference>
<dbReference type="Proteomes" id="UP000274756">
    <property type="component" value="Unassembled WGS sequence"/>
</dbReference>
<evidence type="ECO:0000259" key="6">
    <source>
        <dbReference type="PROSITE" id="PS50800"/>
    </source>
</evidence>
<dbReference type="OrthoDB" id="432311at2759"/>
<evidence type="ECO:0000313" key="11">
    <source>
        <dbReference type="WBParaSite" id="DME_0000904501-mRNA-1"/>
    </source>
</evidence>
<evidence type="ECO:0000259" key="7">
    <source>
        <dbReference type="PROSITE" id="PS50908"/>
    </source>
</evidence>
<dbReference type="Gene3D" id="3.10.110.10">
    <property type="entry name" value="Ubiquitin Conjugating Enzyme"/>
    <property type="match status" value="1"/>
</dbReference>
<dbReference type="SUPFAM" id="SSF57850">
    <property type="entry name" value="RING/U-box"/>
    <property type="match status" value="1"/>
</dbReference>
<keyword evidence="2" id="KW-0862">Zinc</keyword>
<keyword evidence="4" id="KW-1133">Transmembrane helix</keyword>
<evidence type="ECO:0000256" key="2">
    <source>
        <dbReference type="ARBA" id="ARBA00022833"/>
    </source>
</evidence>